<evidence type="ECO:0000256" key="1">
    <source>
        <dbReference type="SAM" id="MobiDB-lite"/>
    </source>
</evidence>
<protein>
    <submittedName>
        <fullName evidence="2">Uncharacterized protein</fullName>
    </submittedName>
</protein>
<proteinExistence type="predicted"/>
<name>A0AAE8ZMW8_CAEBR</name>
<gene>
    <name evidence="2" type="ORF">L3Y34_011007</name>
</gene>
<feature type="region of interest" description="Disordered" evidence="1">
    <location>
        <begin position="117"/>
        <end position="159"/>
    </location>
</feature>
<evidence type="ECO:0000313" key="3">
    <source>
        <dbReference type="Proteomes" id="UP000827892"/>
    </source>
</evidence>
<dbReference type="EMBL" id="CP090896">
    <property type="protein sequence ID" value="ULT80821.1"/>
    <property type="molecule type" value="Genomic_DNA"/>
</dbReference>
<dbReference type="AlphaFoldDB" id="A0AAE8ZMW8"/>
<dbReference type="Proteomes" id="UP000827892">
    <property type="component" value="Chromosome X"/>
</dbReference>
<evidence type="ECO:0000313" key="2">
    <source>
        <dbReference type="EMBL" id="ULT80821.1"/>
    </source>
</evidence>
<sequence length="159" mass="17303">MKDFFILVVATVCISHYMGPSDNFVVIRSSLVKDERMHTPPTPRNNSELEKKATVGVHPLTRKDTDPAHLGRAVTAPMEGGGKKETTAYTTTARPDTPPAHFQRVTASSRSMNGAGGYHIHSKPVTYCSNPPTEERTPGRLGNNLSTHPPRGSGKRSIK</sequence>
<feature type="region of interest" description="Disordered" evidence="1">
    <location>
        <begin position="36"/>
        <end position="100"/>
    </location>
</feature>
<accession>A0AAE8ZMW8</accession>
<organism evidence="2 3">
    <name type="scientific">Caenorhabditis briggsae</name>
    <dbReference type="NCBI Taxonomy" id="6238"/>
    <lineage>
        <taxon>Eukaryota</taxon>
        <taxon>Metazoa</taxon>
        <taxon>Ecdysozoa</taxon>
        <taxon>Nematoda</taxon>
        <taxon>Chromadorea</taxon>
        <taxon>Rhabditida</taxon>
        <taxon>Rhabditina</taxon>
        <taxon>Rhabditomorpha</taxon>
        <taxon>Rhabditoidea</taxon>
        <taxon>Rhabditidae</taxon>
        <taxon>Peloderinae</taxon>
        <taxon>Caenorhabditis</taxon>
    </lineage>
</organism>
<reference evidence="2 3" key="1">
    <citation type="submission" date="2022-05" db="EMBL/GenBank/DDBJ databases">
        <title>Chromosome-level reference genomes for two strains of Caenorhabditis briggsae: an improved platform for comparative genomics.</title>
        <authorList>
            <person name="Stevens L."/>
            <person name="Andersen E.C."/>
        </authorList>
    </citation>
    <scope>NUCLEOTIDE SEQUENCE [LARGE SCALE GENOMIC DNA]</scope>
    <source>
        <strain evidence="2">QX1410_ONT</strain>
        <tissue evidence="2">Whole-organism</tissue>
    </source>
</reference>